<sequence length="216" mass="24980">MPYFLMQIQEKEMWETTPGLFTRSLEENTEGGSRVPLCIQRCWEAIEKRGLTCKGIYRLSGSITQSRELKLDFHLGRPVRLEEKSLNSCASVVKYFFTSIPKPLFGGFEDHKNIESPALRHSIMLNANDYCIHVGLNTQDEKIEKLKQLFRSLPRENIFILNKLFMHLKQVAAHSELNYMQEKNIAVVFAPCLQMPFGLLELTLINYDPTWPPSQV</sequence>
<dbReference type="GO" id="GO:0007165">
    <property type="term" value="P:signal transduction"/>
    <property type="evidence" value="ECO:0007669"/>
    <property type="project" value="InterPro"/>
</dbReference>
<dbReference type="InterPro" id="IPR000198">
    <property type="entry name" value="RhoGAP_dom"/>
</dbReference>
<dbReference type="Proteomes" id="UP001168821">
    <property type="component" value="Unassembled WGS sequence"/>
</dbReference>
<dbReference type="Pfam" id="PF00620">
    <property type="entry name" value="RhoGAP"/>
    <property type="match status" value="1"/>
</dbReference>
<dbReference type="AlphaFoldDB" id="A0AA38LZI8"/>
<dbReference type="SMART" id="SM00324">
    <property type="entry name" value="RhoGAP"/>
    <property type="match status" value="1"/>
</dbReference>
<evidence type="ECO:0000259" key="2">
    <source>
        <dbReference type="PROSITE" id="PS50238"/>
    </source>
</evidence>
<dbReference type="PANTHER" id="PTHR23176">
    <property type="entry name" value="RHO/RAC/CDC GTPASE-ACTIVATING PROTEIN"/>
    <property type="match status" value="1"/>
</dbReference>
<accession>A0AA38LZI8</accession>
<organism evidence="3 4">
    <name type="scientific">Zophobas morio</name>
    <dbReference type="NCBI Taxonomy" id="2755281"/>
    <lineage>
        <taxon>Eukaryota</taxon>
        <taxon>Metazoa</taxon>
        <taxon>Ecdysozoa</taxon>
        <taxon>Arthropoda</taxon>
        <taxon>Hexapoda</taxon>
        <taxon>Insecta</taxon>
        <taxon>Pterygota</taxon>
        <taxon>Neoptera</taxon>
        <taxon>Endopterygota</taxon>
        <taxon>Coleoptera</taxon>
        <taxon>Polyphaga</taxon>
        <taxon>Cucujiformia</taxon>
        <taxon>Tenebrionidae</taxon>
        <taxon>Zophobas</taxon>
    </lineage>
</organism>
<proteinExistence type="predicted"/>
<keyword evidence="1" id="KW-0343">GTPase activation</keyword>
<protein>
    <recommendedName>
        <fullName evidence="2">Rho-GAP domain-containing protein</fullName>
    </recommendedName>
</protein>
<reference evidence="3" key="1">
    <citation type="journal article" date="2023" name="G3 (Bethesda)">
        <title>Whole genome assemblies of Zophobas morio and Tenebrio molitor.</title>
        <authorList>
            <person name="Kaur S."/>
            <person name="Stinson S.A."/>
            <person name="diCenzo G.C."/>
        </authorList>
    </citation>
    <scope>NUCLEOTIDE SEQUENCE</scope>
    <source>
        <strain evidence="3">QUZm001</strain>
    </source>
</reference>
<dbReference type="PROSITE" id="PS50238">
    <property type="entry name" value="RHOGAP"/>
    <property type="match status" value="1"/>
</dbReference>
<dbReference type="PANTHER" id="PTHR23176:SF129">
    <property type="entry name" value="RHO GTPASE ACTIVATING PROTEIN AT 16F, ISOFORM E-RELATED"/>
    <property type="match status" value="1"/>
</dbReference>
<gene>
    <name evidence="3" type="ORF">Zmor_016287</name>
</gene>
<comment type="caution">
    <text evidence="3">The sequence shown here is derived from an EMBL/GenBank/DDBJ whole genome shotgun (WGS) entry which is preliminary data.</text>
</comment>
<dbReference type="InterPro" id="IPR008936">
    <property type="entry name" value="Rho_GTPase_activation_prot"/>
</dbReference>
<name>A0AA38LZI8_9CUCU</name>
<dbReference type="CDD" id="cd00159">
    <property type="entry name" value="RhoGAP"/>
    <property type="match status" value="1"/>
</dbReference>
<dbReference type="SUPFAM" id="SSF48350">
    <property type="entry name" value="GTPase activation domain, GAP"/>
    <property type="match status" value="1"/>
</dbReference>
<evidence type="ECO:0000256" key="1">
    <source>
        <dbReference type="ARBA" id="ARBA00022468"/>
    </source>
</evidence>
<keyword evidence="4" id="KW-1185">Reference proteome</keyword>
<feature type="domain" description="Rho-GAP" evidence="2">
    <location>
        <begin position="23"/>
        <end position="216"/>
    </location>
</feature>
<dbReference type="GO" id="GO:0005096">
    <property type="term" value="F:GTPase activator activity"/>
    <property type="evidence" value="ECO:0007669"/>
    <property type="project" value="UniProtKB-KW"/>
</dbReference>
<evidence type="ECO:0000313" key="3">
    <source>
        <dbReference type="EMBL" id="KAJ3615604.1"/>
    </source>
</evidence>
<dbReference type="InterPro" id="IPR050729">
    <property type="entry name" value="Rho-GAP"/>
</dbReference>
<dbReference type="EMBL" id="JALNTZ010004017">
    <property type="protein sequence ID" value="KAJ3615604.1"/>
    <property type="molecule type" value="Genomic_DNA"/>
</dbReference>
<evidence type="ECO:0000313" key="4">
    <source>
        <dbReference type="Proteomes" id="UP001168821"/>
    </source>
</evidence>
<dbReference type="Gene3D" id="1.10.555.10">
    <property type="entry name" value="Rho GTPase activation protein"/>
    <property type="match status" value="1"/>
</dbReference>
<dbReference type="GO" id="GO:0005737">
    <property type="term" value="C:cytoplasm"/>
    <property type="evidence" value="ECO:0007669"/>
    <property type="project" value="TreeGrafter"/>
</dbReference>